<name>A0A0E9TVM5_ANGAN</name>
<protein>
    <submittedName>
        <fullName evidence="2">Uncharacterized protein</fullName>
    </submittedName>
</protein>
<feature type="region of interest" description="Disordered" evidence="1">
    <location>
        <begin position="1"/>
        <end position="24"/>
    </location>
</feature>
<dbReference type="EMBL" id="GBXM01051055">
    <property type="protein sequence ID" value="JAH57522.1"/>
    <property type="molecule type" value="Transcribed_RNA"/>
</dbReference>
<proteinExistence type="predicted"/>
<reference evidence="2" key="2">
    <citation type="journal article" date="2015" name="Fish Shellfish Immunol.">
        <title>Early steps in the European eel (Anguilla anguilla)-Vibrio vulnificus interaction in the gills: Role of the RtxA13 toxin.</title>
        <authorList>
            <person name="Callol A."/>
            <person name="Pajuelo D."/>
            <person name="Ebbesson L."/>
            <person name="Teles M."/>
            <person name="MacKenzie S."/>
            <person name="Amaro C."/>
        </authorList>
    </citation>
    <scope>NUCLEOTIDE SEQUENCE</scope>
</reference>
<organism evidence="2">
    <name type="scientific">Anguilla anguilla</name>
    <name type="common">European freshwater eel</name>
    <name type="synonym">Muraena anguilla</name>
    <dbReference type="NCBI Taxonomy" id="7936"/>
    <lineage>
        <taxon>Eukaryota</taxon>
        <taxon>Metazoa</taxon>
        <taxon>Chordata</taxon>
        <taxon>Craniata</taxon>
        <taxon>Vertebrata</taxon>
        <taxon>Euteleostomi</taxon>
        <taxon>Actinopterygii</taxon>
        <taxon>Neopterygii</taxon>
        <taxon>Teleostei</taxon>
        <taxon>Anguilliformes</taxon>
        <taxon>Anguillidae</taxon>
        <taxon>Anguilla</taxon>
    </lineage>
</organism>
<dbReference type="AlphaFoldDB" id="A0A0E9TVM5"/>
<reference evidence="2" key="1">
    <citation type="submission" date="2014-11" db="EMBL/GenBank/DDBJ databases">
        <authorList>
            <person name="Amaro Gonzalez C."/>
        </authorList>
    </citation>
    <scope>NUCLEOTIDE SEQUENCE</scope>
</reference>
<evidence type="ECO:0000256" key="1">
    <source>
        <dbReference type="SAM" id="MobiDB-lite"/>
    </source>
</evidence>
<sequence>MALTTGPGSLLSPVPSSGPRAANL</sequence>
<evidence type="ECO:0000313" key="2">
    <source>
        <dbReference type="EMBL" id="JAH57522.1"/>
    </source>
</evidence>
<accession>A0A0E9TVM5</accession>